<name>A0A4V3RJK5_9MICO</name>
<reference evidence="1 2" key="1">
    <citation type="submission" date="2019-04" db="EMBL/GenBank/DDBJ databases">
        <title>Microbes associate with the intestines of laboratory mice.</title>
        <authorList>
            <person name="Navarre W."/>
            <person name="Wong E."/>
            <person name="Huang K."/>
            <person name="Tropini C."/>
            <person name="Ng K."/>
            <person name="Yu B."/>
        </authorList>
    </citation>
    <scope>NUCLEOTIDE SEQUENCE [LARGE SCALE GENOMIC DNA]</scope>
    <source>
        <strain evidence="1 2">NM46_B2-13</strain>
    </source>
</reference>
<sequence length="159" mass="16394">MRWSTAVAELRRAGVGATIALAMILTLTGCSGMNENAVSERLTQASGINGAMVEVQHPGAPWVNKIVIRLFVRDASAAAVADDVRAVAAFAVDDRDLGGQPLTLLAVQGSPGDFSDPLTATITDSAYVMGSVSEILGAGKGVENILDLSAADVSRIAQR</sequence>
<dbReference type="AlphaFoldDB" id="A0A4V3RJK5"/>
<dbReference type="PROSITE" id="PS51257">
    <property type="entry name" value="PROKAR_LIPOPROTEIN"/>
    <property type="match status" value="1"/>
</dbReference>
<accession>A0A4V3RJK5</accession>
<dbReference type="OrthoDB" id="5080572at2"/>
<organism evidence="1 2">
    <name type="scientific">Microbacterium laevaniformans</name>
    <dbReference type="NCBI Taxonomy" id="36807"/>
    <lineage>
        <taxon>Bacteria</taxon>
        <taxon>Bacillati</taxon>
        <taxon>Actinomycetota</taxon>
        <taxon>Actinomycetes</taxon>
        <taxon>Micrococcales</taxon>
        <taxon>Microbacteriaceae</taxon>
        <taxon>Microbacterium</taxon>
    </lineage>
</organism>
<dbReference type="Proteomes" id="UP000309893">
    <property type="component" value="Unassembled WGS sequence"/>
</dbReference>
<protein>
    <submittedName>
        <fullName evidence="1">Uncharacterized protein</fullName>
    </submittedName>
</protein>
<gene>
    <name evidence="1" type="ORF">E5344_10795</name>
</gene>
<evidence type="ECO:0000313" key="2">
    <source>
        <dbReference type="Proteomes" id="UP000309893"/>
    </source>
</evidence>
<proteinExistence type="predicted"/>
<dbReference type="EMBL" id="SRYO01000006">
    <property type="protein sequence ID" value="TGY36250.1"/>
    <property type="molecule type" value="Genomic_DNA"/>
</dbReference>
<evidence type="ECO:0000313" key="1">
    <source>
        <dbReference type="EMBL" id="TGY36250.1"/>
    </source>
</evidence>
<comment type="caution">
    <text evidence="1">The sequence shown here is derived from an EMBL/GenBank/DDBJ whole genome shotgun (WGS) entry which is preliminary data.</text>
</comment>